<dbReference type="SUPFAM" id="SSF52540">
    <property type="entry name" value="P-loop containing nucleoside triphosphate hydrolases"/>
    <property type="match status" value="1"/>
</dbReference>
<dbReference type="OrthoDB" id="3542633at2759"/>
<dbReference type="AlphaFoldDB" id="A0A1L7WP58"/>
<protein>
    <recommendedName>
        <fullName evidence="1">G domain-containing protein</fullName>
    </recommendedName>
</protein>
<feature type="domain" description="G" evidence="1">
    <location>
        <begin position="20"/>
        <end position="85"/>
    </location>
</feature>
<name>A0A1L7WP58_9HELO</name>
<dbReference type="Pfam" id="PF01926">
    <property type="entry name" value="MMR_HSR1"/>
    <property type="match status" value="1"/>
</dbReference>
<gene>
    <name evidence="2" type="ORF">PAC_04426</name>
</gene>
<dbReference type="STRING" id="576137.A0A1L7WP58"/>
<reference evidence="2 3" key="1">
    <citation type="submission" date="2016-03" db="EMBL/GenBank/DDBJ databases">
        <authorList>
            <person name="Ploux O."/>
        </authorList>
    </citation>
    <scope>NUCLEOTIDE SEQUENCE [LARGE SCALE GENOMIC DNA]</scope>
    <source>
        <strain evidence="2 3">UAMH 11012</strain>
    </source>
</reference>
<dbReference type="CDD" id="cd00882">
    <property type="entry name" value="Ras_like_GTPase"/>
    <property type="match status" value="1"/>
</dbReference>
<organism evidence="2 3">
    <name type="scientific">Phialocephala subalpina</name>
    <dbReference type="NCBI Taxonomy" id="576137"/>
    <lineage>
        <taxon>Eukaryota</taxon>
        <taxon>Fungi</taxon>
        <taxon>Dikarya</taxon>
        <taxon>Ascomycota</taxon>
        <taxon>Pezizomycotina</taxon>
        <taxon>Leotiomycetes</taxon>
        <taxon>Helotiales</taxon>
        <taxon>Mollisiaceae</taxon>
        <taxon>Phialocephala</taxon>
        <taxon>Phialocephala fortinii species complex</taxon>
    </lineage>
</organism>
<evidence type="ECO:0000313" key="3">
    <source>
        <dbReference type="Proteomes" id="UP000184330"/>
    </source>
</evidence>
<accession>A0A1L7WP58</accession>
<dbReference type="InterPro" id="IPR006073">
    <property type="entry name" value="GTP-bd"/>
</dbReference>
<proteinExistence type="predicted"/>
<dbReference type="EMBL" id="FJOG01000005">
    <property type="protein sequence ID" value="CZR54542.1"/>
    <property type="molecule type" value="Genomic_DNA"/>
</dbReference>
<evidence type="ECO:0000259" key="1">
    <source>
        <dbReference type="Pfam" id="PF01926"/>
    </source>
</evidence>
<dbReference type="InterPro" id="IPR027417">
    <property type="entry name" value="P-loop_NTPase"/>
</dbReference>
<evidence type="ECO:0000313" key="2">
    <source>
        <dbReference type="EMBL" id="CZR54542.1"/>
    </source>
</evidence>
<dbReference type="Proteomes" id="UP000184330">
    <property type="component" value="Unassembled WGS sequence"/>
</dbReference>
<keyword evidence="3" id="KW-1185">Reference proteome</keyword>
<dbReference type="Gene3D" id="3.40.50.300">
    <property type="entry name" value="P-loop containing nucleotide triphosphate hydrolases"/>
    <property type="match status" value="1"/>
</dbReference>
<dbReference type="GO" id="GO:0005525">
    <property type="term" value="F:GTP binding"/>
    <property type="evidence" value="ECO:0007669"/>
    <property type="project" value="InterPro"/>
</dbReference>
<sequence length="272" mass="30566">MTAVDDVRTSIKIPPDVRIILVFGQESAGKTTFVNNITGSNYPINDSFGDAVCTQEPTVAVTTIDGKTVAFADTTGFWSGRRHAESVFNQVSHFLEGQIGPTWDITAVLYFYALKDFTVFADVTREAEDNMKTFVDFLRKLGTDFENVGLVISHWEVYEPSEPIQRVSWLDGTRECSSMIRRGANVFHLENNLESCQQLALSLLERPPTELKLLKEPFNTSRFYIGSEAELVASLLTKKTELENMKLARLQREISPCCPRGTIGADWRVIQI</sequence>